<dbReference type="Pfam" id="PF13181">
    <property type="entry name" value="TPR_8"/>
    <property type="match status" value="1"/>
</dbReference>
<dbReference type="Gene3D" id="3.40.50.11380">
    <property type="match status" value="1"/>
</dbReference>
<feature type="repeat" description="TPR" evidence="8">
    <location>
        <begin position="375"/>
        <end position="408"/>
    </location>
</feature>
<evidence type="ECO:0000256" key="9">
    <source>
        <dbReference type="SAM" id="MobiDB-lite"/>
    </source>
</evidence>
<name>A0A5B8MZ80_9CHLO</name>
<evidence type="ECO:0000256" key="5">
    <source>
        <dbReference type="ARBA" id="ARBA00022679"/>
    </source>
</evidence>
<feature type="repeat" description="TPR" evidence="8">
    <location>
        <begin position="527"/>
        <end position="560"/>
    </location>
</feature>
<keyword evidence="7 8" id="KW-0802">TPR repeat</keyword>
<keyword evidence="4" id="KW-0328">Glycosyltransferase</keyword>
<feature type="region of interest" description="Disordered" evidence="9">
    <location>
        <begin position="1070"/>
        <end position="1091"/>
    </location>
</feature>
<feature type="region of interest" description="Disordered" evidence="9">
    <location>
        <begin position="71"/>
        <end position="97"/>
    </location>
</feature>
<comment type="pathway">
    <text evidence="1">Protein modification; protein glycosylation.</text>
</comment>
<dbReference type="Pfam" id="PF13431">
    <property type="entry name" value="TPR_17"/>
    <property type="match status" value="1"/>
</dbReference>
<dbReference type="InterPro" id="IPR051939">
    <property type="entry name" value="Glycosyltr_41/O-GlcNAc_trsf"/>
</dbReference>
<dbReference type="UniPathway" id="UPA00378"/>
<evidence type="ECO:0000313" key="11">
    <source>
        <dbReference type="EMBL" id="QDZ25366.1"/>
    </source>
</evidence>
<dbReference type="Gene3D" id="1.25.40.10">
    <property type="entry name" value="Tetratricopeptide repeat domain"/>
    <property type="match status" value="2"/>
</dbReference>
<feature type="domain" description="O-GlcNAc transferase C-terminal" evidence="10">
    <location>
        <begin position="864"/>
        <end position="1051"/>
    </location>
</feature>
<dbReference type="OrthoDB" id="9991317at2759"/>
<evidence type="ECO:0000256" key="3">
    <source>
        <dbReference type="ARBA" id="ARBA00011970"/>
    </source>
</evidence>
<dbReference type="Proteomes" id="UP000316726">
    <property type="component" value="Chromosome 17"/>
</dbReference>
<evidence type="ECO:0000256" key="1">
    <source>
        <dbReference type="ARBA" id="ARBA00004922"/>
    </source>
</evidence>
<feature type="repeat" description="TPR" evidence="8">
    <location>
        <begin position="341"/>
        <end position="374"/>
    </location>
</feature>
<dbReference type="PANTHER" id="PTHR44835:SF1">
    <property type="entry name" value="PROTEIN O-GLCNAC TRANSFERASE"/>
    <property type="match status" value="1"/>
</dbReference>
<feature type="region of interest" description="Disordered" evidence="9">
    <location>
        <begin position="113"/>
        <end position="142"/>
    </location>
</feature>
<dbReference type="Pfam" id="PF00515">
    <property type="entry name" value="TPR_1"/>
    <property type="match status" value="3"/>
</dbReference>
<gene>
    <name evidence="11" type="ORF">A3770_17p78840</name>
</gene>
<sequence>MTGVESMAGESFSFEDVSEELAFLQKEVAKSRFLSERGKTKQAMRVLQGSPASHLASRVEKEKALVDMEVGGEEDLTLGEAEAEAEEGGEGPDSCPREANVLCRIENLLLRTSRQGSSEEEDAEVREGEGEGPCQPQRASVEDLSRQVRELKGEGLCVYGNLLRRREGAEDRSMSGQNQVDSDERALEAFQEAVEATCGKNTRVLVACGVALRSVQSKIHVAVEMHRAALRIQPQEREHKRELACSLNDLGTYLKNSGTITEDVARVCLDVLDEYLYSRKEDDGVLQEDENSDKGVQKQRKRRSQGKEVDHKYHKSSFQGNGSPLYERIYRAALVVDGEYAASWYNMGVLHGEKNELDKAAEAYLKAIEYCPDYTEALCNYGSLLRSRGDLGGAVKAFERSLRTNPNHAMIRANLAATLCELGAQTKVSPPGVSKPNLENIRKAIAIYEKALSLEPKHPLVLYNLGVAYSEAGEKHKAVAMYELCLCFSPKHAEAWNNLGVVLRDMGNVDRAVTCYKEAVEANPRFGQPLNNLGIVFASKGEVKESLRCFQQAIAASPLYAEVYNNLGVLYRDMGCMEECLTCYRKCLELDPKNRSAGHNLLMGLNYVHCGEEEVVRKAHAEWGLNFAKDFENLLPGFKVVGVGKHGSTGAMEGSSSSECYEISNGKASGGDGVVTSWGSKTTNPAVVVADPDKDLVVGYISPDLFTHSVSYFAEAPITNHRGVKVVVYNVTPTPDAKTDRLKRLSPGNVTWRDVAHLPELEIAKLVREDKVDILVELTGHTANNRLGVMAMKAAPVQATWIGYPNSTGLREVDYRITDWTTDPSPEGPLTNQTYVEALERLPGCFLCYTPTHNSPEVAPLPALQTGAVTFGTFNALAKVTDEVVEAWCAILRRVPSSRLVIKAKPFLCEQGRQRMEQAFSKFGIDPRERVDLIPLVASNQGHLAVYGHVDIALDPWPYAGTTTTTEALYMGVATITLKGRCHAQNVGWTLLQAVGLDADFCAESVEGYVDLAVKWASPENLRALSGIRQNLRERMLSSRLCQAKPFVENLEQVYRKWWKKFCQDRCPSSEENDSDDSGESAHQALISMDH</sequence>
<dbReference type="SUPFAM" id="SSF48452">
    <property type="entry name" value="TPR-like"/>
    <property type="match status" value="2"/>
</dbReference>
<comment type="similarity">
    <text evidence="2">Belongs to the glycosyltransferase 41 family. O-GlcNAc transferase subfamily.</text>
</comment>
<dbReference type="STRING" id="1764295.A0A5B8MZ80"/>
<evidence type="ECO:0000259" key="10">
    <source>
        <dbReference type="Pfam" id="PF13844"/>
    </source>
</evidence>
<dbReference type="PANTHER" id="PTHR44835">
    <property type="entry name" value="UDP-N-ACETYLGLUCOSAMINE--PEPTIDE N-ACETYLGLUCOSAMINYLTRANSFERASE SPINDLY-RELATED"/>
    <property type="match status" value="1"/>
</dbReference>
<dbReference type="AlphaFoldDB" id="A0A5B8MZ80"/>
<evidence type="ECO:0000256" key="8">
    <source>
        <dbReference type="PROSITE-ProRule" id="PRU00339"/>
    </source>
</evidence>
<dbReference type="PROSITE" id="PS50293">
    <property type="entry name" value="TPR_REGION"/>
    <property type="match status" value="2"/>
</dbReference>
<dbReference type="GO" id="GO:0097363">
    <property type="term" value="F:protein O-acetylglucosaminyltransferase activity"/>
    <property type="evidence" value="ECO:0007669"/>
    <property type="project" value="UniProtKB-EC"/>
</dbReference>
<feature type="compositionally biased region" description="Acidic residues" evidence="9">
    <location>
        <begin position="71"/>
        <end position="90"/>
    </location>
</feature>
<dbReference type="InterPro" id="IPR011990">
    <property type="entry name" value="TPR-like_helical_dom_sf"/>
</dbReference>
<dbReference type="InterPro" id="IPR029489">
    <property type="entry name" value="OGT/SEC/SPY_C"/>
</dbReference>
<evidence type="ECO:0000256" key="2">
    <source>
        <dbReference type="ARBA" id="ARBA00005386"/>
    </source>
</evidence>
<organism evidence="11 12">
    <name type="scientific">Chloropicon primus</name>
    <dbReference type="NCBI Taxonomy" id="1764295"/>
    <lineage>
        <taxon>Eukaryota</taxon>
        <taxon>Viridiplantae</taxon>
        <taxon>Chlorophyta</taxon>
        <taxon>Chloropicophyceae</taxon>
        <taxon>Chloropicales</taxon>
        <taxon>Chloropicaceae</taxon>
        <taxon>Chloropicon</taxon>
    </lineage>
</organism>
<evidence type="ECO:0000256" key="6">
    <source>
        <dbReference type="ARBA" id="ARBA00022737"/>
    </source>
</evidence>
<keyword evidence="6" id="KW-0677">Repeat</keyword>
<feature type="region of interest" description="Disordered" evidence="9">
    <location>
        <begin position="284"/>
        <end position="318"/>
    </location>
</feature>
<reference evidence="11 12" key="1">
    <citation type="submission" date="2018-07" db="EMBL/GenBank/DDBJ databases">
        <title>The complete nuclear genome of the prasinophyte Chloropicon primus (CCMP1205).</title>
        <authorList>
            <person name="Pombert J.-F."/>
            <person name="Otis C."/>
            <person name="Turmel M."/>
            <person name="Lemieux C."/>
        </authorList>
    </citation>
    <scope>NUCLEOTIDE SEQUENCE [LARGE SCALE GENOMIC DNA]</scope>
    <source>
        <strain evidence="11 12">CCMP1205</strain>
    </source>
</reference>
<dbReference type="Gene3D" id="3.40.50.2000">
    <property type="entry name" value="Glycogen Phosphorylase B"/>
    <property type="match status" value="1"/>
</dbReference>
<dbReference type="Pfam" id="PF13844">
    <property type="entry name" value="Glyco_transf_41"/>
    <property type="match status" value="2"/>
</dbReference>
<feature type="domain" description="O-GlcNAc transferase C-terminal" evidence="10">
    <location>
        <begin position="692"/>
        <end position="846"/>
    </location>
</feature>
<protein>
    <recommendedName>
        <fullName evidence="3">protein O-GlcNAc transferase</fullName>
        <ecNumber evidence="3">2.4.1.255</ecNumber>
    </recommendedName>
</protein>
<dbReference type="SMART" id="SM00028">
    <property type="entry name" value="TPR"/>
    <property type="match status" value="7"/>
</dbReference>
<feature type="repeat" description="TPR" evidence="8">
    <location>
        <begin position="493"/>
        <end position="526"/>
    </location>
</feature>
<feature type="repeat" description="TPR" evidence="8">
    <location>
        <begin position="459"/>
        <end position="492"/>
    </location>
</feature>
<evidence type="ECO:0000313" key="12">
    <source>
        <dbReference type="Proteomes" id="UP000316726"/>
    </source>
</evidence>
<dbReference type="PROSITE" id="PS50005">
    <property type="entry name" value="TPR"/>
    <property type="match status" value="6"/>
</dbReference>
<dbReference type="InterPro" id="IPR019734">
    <property type="entry name" value="TPR_rpt"/>
</dbReference>
<evidence type="ECO:0000256" key="7">
    <source>
        <dbReference type="ARBA" id="ARBA00022803"/>
    </source>
</evidence>
<accession>A0A5B8MZ80</accession>
<keyword evidence="12" id="KW-1185">Reference proteome</keyword>
<feature type="repeat" description="TPR" evidence="8">
    <location>
        <begin position="561"/>
        <end position="594"/>
    </location>
</feature>
<dbReference type="EC" id="2.4.1.255" evidence="3"/>
<evidence type="ECO:0000256" key="4">
    <source>
        <dbReference type="ARBA" id="ARBA00022676"/>
    </source>
</evidence>
<dbReference type="EMBL" id="CP031050">
    <property type="protein sequence ID" value="QDZ25366.1"/>
    <property type="molecule type" value="Genomic_DNA"/>
</dbReference>
<keyword evidence="5 11" id="KW-0808">Transferase</keyword>
<proteinExistence type="inferred from homology"/>